<dbReference type="Gene3D" id="1.10.443.10">
    <property type="entry name" value="Intergrase catalytic core"/>
    <property type="match status" value="1"/>
</dbReference>
<evidence type="ECO:0000256" key="7">
    <source>
        <dbReference type="ARBA" id="ARBA00023172"/>
    </source>
</evidence>
<comment type="subunit">
    <text evidence="9">Forms a cyclic heterotetrameric complex composed of two molecules of XerC and two molecules of XerD.</text>
</comment>
<evidence type="ECO:0000313" key="12">
    <source>
        <dbReference type="EMBL" id="QRV02693.1"/>
    </source>
</evidence>
<dbReference type="PROSITE" id="PS51898">
    <property type="entry name" value="TYR_RECOMBINASE"/>
    <property type="match status" value="1"/>
</dbReference>
<feature type="active site" description="O-(3'-phospho-DNA)-tyrosine intermediate" evidence="9">
    <location>
        <position position="292"/>
    </location>
</feature>
<name>A0ABX7ILJ3_9ACTO</name>
<evidence type="ECO:0000256" key="3">
    <source>
        <dbReference type="ARBA" id="ARBA00022618"/>
    </source>
</evidence>
<dbReference type="PROSITE" id="PS51900">
    <property type="entry name" value="CB"/>
    <property type="match status" value="1"/>
</dbReference>
<dbReference type="RefSeq" id="WP_204425246.1">
    <property type="nucleotide sequence ID" value="NZ_CP070228.1"/>
</dbReference>
<dbReference type="InterPro" id="IPR023009">
    <property type="entry name" value="Tyrosine_recombinase_XerC/XerD"/>
</dbReference>
<evidence type="ECO:0000259" key="11">
    <source>
        <dbReference type="PROSITE" id="PS51900"/>
    </source>
</evidence>
<dbReference type="InterPro" id="IPR002104">
    <property type="entry name" value="Integrase_catalytic"/>
</dbReference>
<dbReference type="Proteomes" id="UP000602653">
    <property type="component" value="Chromosome"/>
</dbReference>
<evidence type="ECO:0000256" key="8">
    <source>
        <dbReference type="ARBA" id="ARBA00023306"/>
    </source>
</evidence>
<evidence type="ECO:0000256" key="4">
    <source>
        <dbReference type="ARBA" id="ARBA00022829"/>
    </source>
</evidence>
<keyword evidence="2 9" id="KW-0963">Cytoplasm</keyword>
<dbReference type="CDD" id="cd00798">
    <property type="entry name" value="INT_XerDC_C"/>
    <property type="match status" value="1"/>
</dbReference>
<dbReference type="HAMAP" id="MF_01808">
    <property type="entry name" value="Recomb_XerC_XerD"/>
    <property type="match status" value="1"/>
</dbReference>
<feature type="active site" evidence="9">
    <location>
        <position position="260"/>
    </location>
</feature>
<proteinExistence type="inferred from homology"/>
<accession>A0ABX7ILJ3</accession>
<reference evidence="12 13" key="1">
    <citation type="submission" date="2021-02" db="EMBL/GenBank/DDBJ databases">
        <title>Complete Genome Sequence of Arcanobacterium phocisimile strain DSM 26142T from a harbour seal.</title>
        <authorList>
            <person name="Borowiak M."/>
            <person name="Alssahen M."/>
            <person name="Malorny B."/>
            <person name="Laemmler C."/>
            <person name="Siebert U."/>
            <person name="Ploetz M."/>
            <person name="Abdulmawjood A."/>
        </authorList>
    </citation>
    <scope>NUCLEOTIDE SEQUENCE [LARGE SCALE GENOMIC DNA]</scope>
    <source>
        <strain evidence="12 13">DSM 26142</strain>
    </source>
</reference>
<dbReference type="PANTHER" id="PTHR30349">
    <property type="entry name" value="PHAGE INTEGRASE-RELATED"/>
    <property type="match status" value="1"/>
</dbReference>
<comment type="function">
    <text evidence="9">Site-specific tyrosine recombinase, which acts by catalyzing the cutting and rejoining of the recombining DNA molecules. The XerC-XerD complex is essential to convert dimers of the bacterial chromosome into monomers to permit their segregation at cell division. It also contributes to the segregational stability of plasmids.</text>
</comment>
<dbReference type="InterPro" id="IPR010998">
    <property type="entry name" value="Integrase_recombinase_N"/>
</dbReference>
<keyword evidence="6 9" id="KW-0238">DNA-binding</keyword>
<feature type="domain" description="Core-binding (CB)" evidence="11">
    <location>
        <begin position="7"/>
        <end position="96"/>
    </location>
</feature>
<sequence length="311" mass="34425">MSNELAKELETILDDYRRELEVRRGLSAHTCRAYVSEARSLLAFLTERSDDASQALAYIDIRDLRAWLAQRQQSGHARASIARHSAAIRTFTSWMYKNSIIETDPGISLRAPRAANELPHVLSVEQARTLLAAARERAESADPLMIRDRAIFELLYATAIRVSELTGANVSDISPEGTLRVIGKGNKERIVPFGRPARETLMAWLPVRAQLLAQEGADATEQALFIGARGKRLDQRIVRAALSKLTAYAKLPDITPHDLRHSAATHLLDGGSDLRTVQEILGHASIGTTQRYTHVSAERLRAAFGQAHPRA</sequence>
<dbReference type="InterPro" id="IPR004107">
    <property type="entry name" value="Integrase_SAM-like_N"/>
</dbReference>
<feature type="active site" evidence="9">
    <location>
        <position position="257"/>
    </location>
</feature>
<dbReference type="PANTHER" id="PTHR30349:SF77">
    <property type="entry name" value="TYROSINE RECOMBINASE XERC"/>
    <property type="match status" value="1"/>
</dbReference>
<evidence type="ECO:0000259" key="10">
    <source>
        <dbReference type="PROSITE" id="PS51898"/>
    </source>
</evidence>
<feature type="domain" description="Tyr recombinase" evidence="10">
    <location>
        <begin position="117"/>
        <end position="305"/>
    </location>
</feature>
<dbReference type="Pfam" id="PF00589">
    <property type="entry name" value="Phage_integrase"/>
    <property type="match status" value="1"/>
</dbReference>
<dbReference type="EMBL" id="CP070228">
    <property type="protein sequence ID" value="QRV02693.1"/>
    <property type="molecule type" value="Genomic_DNA"/>
</dbReference>
<evidence type="ECO:0000256" key="5">
    <source>
        <dbReference type="ARBA" id="ARBA00022908"/>
    </source>
</evidence>
<comment type="similarity">
    <text evidence="9">Belongs to the 'phage' integrase family. XerC subfamily.</text>
</comment>
<dbReference type="SUPFAM" id="SSF56349">
    <property type="entry name" value="DNA breaking-rejoining enzymes"/>
    <property type="match status" value="1"/>
</dbReference>
<organism evidence="12 13">
    <name type="scientific">Arcanobacterium phocisimile</name>
    <dbReference type="NCBI Taxonomy" id="1302235"/>
    <lineage>
        <taxon>Bacteria</taxon>
        <taxon>Bacillati</taxon>
        <taxon>Actinomycetota</taxon>
        <taxon>Actinomycetes</taxon>
        <taxon>Actinomycetales</taxon>
        <taxon>Actinomycetaceae</taxon>
        <taxon>Arcanobacterium</taxon>
    </lineage>
</organism>
<protein>
    <recommendedName>
        <fullName evidence="9">Tyrosine recombinase XerC</fullName>
    </recommendedName>
</protein>
<keyword evidence="7 9" id="KW-0233">DNA recombination</keyword>
<feature type="active site" evidence="9">
    <location>
        <position position="161"/>
    </location>
</feature>
<dbReference type="InterPro" id="IPR011010">
    <property type="entry name" value="DNA_brk_join_enz"/>
</dbReference>
<dbReference type="InterPro" id="IPR044068">
    <property type="entry name" value="CB"/>
</dbReference>
<feature type="active site" evidence="9">
    <location>
        <position position="283"/>
    </location>
</feature>
<evidence type="ECO:0000256" key="1">
    <source>
        <dbReference type="ARBA" id="ARBA00004496"/>
    </source>
</evidence>
<feature type="active site" evidence="9">
    <location>
        <position position="184"/>
    </location>
</feature>
<comment type="subcellular location">
    <subcellularLocation>
        <location evidence="1 9">Cytoplasm</location>
    </subcellularLocation>
</comment>
<keyword evidence="13" id="KW-1185">Reference proteome</keyword>
<dbReference type="Pfam" id="PF02899">
    <property type="entry name" value="Phage_int_SAM_1"/>
    <property type="match status" value="1"/>
</dbReference>
<evidence type="ECO:0000313" key="13">
    <source>
        <dbReference type="Proteomes" id="UP000602653"/>
    </source>
</evidence>
<keyword evidence="4 9" id="KW-0159">Chromosome partition</keyword>
<evidence type="ECO:0000256" key="2">
    <source>
        <dbReference type="ARBA" id="ARBA00022490"/>
    </source>
</evidence>
<dbReference type="InterPro" id="IPR013762">
    <property type="entry name" value="Integrase-like_cat_sf"/>
</dbReference>
<dbReference type="InterPro" id="IPR050090">
    <property type="entry name" value="Tyrosine_recombinase_XerCD"/>
</dbReference>
<keyword evidence="3 9" id="KW-0132">Cell division</keyword>
<evidence type="ECO:0000256" key="6">
    <source>
        <dbReference type="ARBA" id="ARBA00023125"/>
    </source>
</evidence>
<keyword evidence="5 9" id="KW-0229">DNA integration</keyword>
<dbReference type="Gene3D" id="1.10.150.130">
    <property type="match status" value="1"/>
</dbReference>
<keyword evidence="8 9" id="KW-0131">Cell cycle</keyword>
<evidence type="ECO:0000256" key="9">
    <source>
        <dbReference type="HAMAP-Rule" id="MF_01808"/>
    </source>
</evidence>
<gene>
    <name evidence="9" type="primary">xerC</name>
    <name evidence="12" type="ORF">JTE88_02855</name>
</gene>